<dbReference type="Proteomes" id="UP000198975">
    <property type="component" value="Unassembled WGS sequence"/>
</dbReference>
<evidence type="ECO:0000256" key="1">
    <source>
        <dbReference type="ARBA" id="ARBA00006484"/>
    </source>
</evidence>
<comment type="similarity">
    <text evidence="1 3">Belongs to the short-chain dehydrogenases/reductases (SDR) family.</text>
</comment>
<dbReference type="EMBL" id="FMAY01000001">
    <property type="protein sequence ID" value="SCB73284.1"/>
    <property type="molecule type" value="Genomic_DNA"/>
</dbReference>
<protein>
    <submittedName>
        <fullName evidence="4">Short-chain dehydrogenase</fullName>
    </submittedName>
</protein>
<dbReference type="PRINTS" id="PR00081">
    <property type="entry name" value="GDHRDH"/>
</dbReference>
<sequence length="256" mass="26994">MPTALITGCSSGFGLATATLFLAKGWDVIATMRTPDATLFPGSDRLTILPLDITSEGSIADVVKKAGAIDLLVNNAGFGAPVPVELTPLATAQQLMNTNVLGTLSLTQAFLPLMRAKKSGVIINVSSSVTTKAMPLIGLYRASKAALNAWSESLAIEARPFGIRVHVVLPGRSPETKFGQNAQAYFGGRDDPAYGKMVDEFIQMVGNSHAPVTHAEDVAEAIFAVANDQHAPLYTAAGEDALHSLTEAQHRSPFSY</sequence>
<dbReference type="GO" id="GO:0016491">
    <property type="term" value="F:oxidoreductase activity"/>
    <property type="evidence" value="ECO:0007669"/>
    <property type="project" value="UniProtKB-KW"/>
</dbReference>
<dbReference type="Pfam" id="PF00106">
    <property type="entry name" value="adh_short"/>
    <property type="match status" value="1"/>
</dbReference>
<dbReference type="AlphaFoldDB" id="A0A1C3YT56"/>
<dbReference type="InterPro" id="IPR036291">
    <property type="entry name" value="NAD(P)-bd_dom_sf"/>
</dbReference>
<dbReference type="OrthoDB" id="9775296at2"/>
<dbReference type="InterPro" id="IPR002347">
    <property type="entry name" value="SDR_fam"/>
</dbReference>
<dbReference type="InterPro" id="IPR051911">
    <property type="entry name" value="SDR_oxidoreductase"/>
</dbReference>
<organism evidence="4 5">
    <name type="scientific">Kosakonia oryzendophytica</name>
    <dbReference type="NCBI Taxonomy" id="1005665"/>
    <lineage>
        <taxon>Bacteria</taxon>
        <taxon>Pseudomonadati</taxon>
        <taxon>Pseudomonadota</taxon>
        <taxon>Gammaproteobacteria</taxon>
        <taxon>Enterobacterales</taxon>
        <taxon>Enterobacteriaceae</taxon>
        <taxon>Kosakonia</taxon>
    </lineage>
</organism>
<dbReference type="PRINTS" id="PR00080">
    <property type="entry name" value="SDRFAMILY"/>
</dbReference>
<evidence type="ECO:0000256" key="2">
    <source>
        <dbReference type="ARBA" id="ARBA00023002"/>
    </source>
</evidence>
<evidence type="ECO:0000313" key="5">
    <source>
        <dbReference type="Proteomes" id="UP000198975"/>
    </source>
</evidence>
<dbReference type="Gene3D" id="3.40.50.720">
    <property type="entry name" value="NAD(P)-binding Rossmann-like Domain"/>
    <property type="match status" value="1"/>
</dbReference>
<dbReference type="PANTHER" id="PTHR43976:SF16">
    <property type="entry name" value="SHORT-CHAIN DEHYDROGENASE_REDUCTASE FAMILY PROTEIN"/>
    <property type="match status" value="1"/>
</dbReference>
<name>A0A1C3YT56_9ENTR</name>
<keyword evidence="5" id="KW-1185">Reference proteome</keyword>
<dbReference type="SUPFAM" id="SSF51735">
    <property type="entry name" value="NAD(P)-binding Rossmann-fold domains"/>
    <property type="match status" value="1"/>
</dbReference>
<dbReference type="PANTHER" id="PTHR43976">
    <property type="entry name" value="SHORT CHAIN DEHYDROGENASE"/>
    <property type="match status" value="1"/>
</dbReference>
<accession>A0A1C3YT56</accession>
<dbReference type="RefSeq" id="WP_061494188.1">
    <property type="nucleotide sequence ID" value="NZ_CP115659.1"/>
</dbReference>
<evidence type="ECO:0000313" key="4">
    <source>
        <dbReference type="EMBL" id="SCB73284.1"/>
    </source>
</evidence>
<dbReference type="CDD" id="cd05374">
    <property type="entry name" value="17beta-HSD-like_SDR_c"/>
    <property type="match status" value="1"/>
</dbReference>
<evidence type="ECO:0000256" key="3">
    <source>
        <dbReference type="RuleBase" id="RU000363"/>
    </source>
</evidence>
<proteinExistence type="inferred from homology"/>
<reference evidence="5" key="1">
    <citation type="submission" date="2016-08" db="EMBL/GenBank/DDBJ databases">
        <authorList>
            <person name="Varghese N."/>
            <person name="Submissions Spin"/>
        </authorList>
    </citation>
    <scope>NUCLEOTIDE SEQUENCE [LARGE SCALE GENOMIC DNA]</scope>
    <source>
        <strain evidence="5">REICA_082</strain>
    </source>
</reference>
<gene>
    <name evidence="4" type="ORF">GA0061071_101122</name>
</gene>
<keyword evidence="2" id="KW-0560">Oxidoreductase</keyword>